<accession>A0A0C2BGZ6</accession>
<name>A0A0C2BGZ6_9BILA</name>
<dbReference type="Gene3D" id="3.40.50.140">
    <property type="match status" value="1"/>
</dbReference>
<dbReference type="Proteomes" id="UP000054047">
    <property type="component" value="Unassembled WGS sequence"/>
</dbReference>
<organism evidence="1 2">
    <name type="scientific">Ancylostoma duodenale</name>
    <dbReference type="NCBI Taxonomy" id="51022"/>
    <lineage>
        <taxon>Eukaryota</taxon>
        <taxon>Metazoa</taxon>
        <taxon>Ecdysozoa</taxon>
        <taxon>Nematoda</taxon>
        <taxon>Chromadorea</taxon>
        <taxon>Rhabditida</taxon>
        <taxon>Rhabditina</taxon>
        <taxon>Rhabditomorpha</taxon>
        <taxon>Strongyloidea</taxon>
        <taxon>Ancylostomatidae</taxon>
        <taxon>Ancylostomatinae</taxon>
        <taxon>Ancylostoma</taxon>
    </lineage>
</organism>
<sequence>MSNMTSTCGHVMTLDFPTKFNNWERVDPVDLYTAPTNKIEANAKMRMNDVGIELFFRSEAM</sequence>
<evidence type="ECO:0008006" key="3">
    <source>
        <dbReference type="Google" id="ProtNLM"/>
    </source>
</evidence>
<reference evidence="1 2" key="1">
    <citation type="submission" date="2013-12" db="EMBL/GenBank/DDBJ databases">
        <title>Draft genome of the parsitic nematode Ancylostoma duodenale.</title>
        <authorList>
            <person name="Mitreva M."/>
        </authorList>
    </citation>
    <scope>NUCLEOTIDE SEQUENCE [LARGE SCALE GENOMIC DNA]</scope>
    <source>
        <strain evidence="1 2">Zhejiang</strain>
    </source>
</reference>
<keyword evidence="2" id="KW-1185">Reference proteome</keyword>
<dbReference type="AlphaFoldDB" id="A0A0C2BGZ6"/>
<dbReference type="EMBL" id="KN789819">
    <property type="protein sequence ID" value="KIH43028.1"/>
    <property type="molecule type" value="Genomic_DNA"/>
</dbReference>
<gene>
    <name evidence="1" type="ORF">ANCDUO_26978</name>
</gene>
<proteinExistence type="predicted"/>
<dbReference type="OrthoDB" id="430051at2759"/>
<protein>
    <recommendedName>
        <fullName evidence="3">DNA topoisomerase</fullName>
    </recommendedName>
</protein>
<evidence type="ECO:0000313" key="1">
    <source>
        <dbReference type="EMBL" id="KIH43028.1"/>
    </source>
</evidence>
<evidence type="ECO:0000313" key="2">
    <source>
        <dbReference type="Proteomes" id="UP000054047"/>
    </source>
</evidence>